<gene>
    <name evidence="4" type="ORF">UFOPK1495_01637</name>
    <name evidence="6" type="ORF">UFOPK1603_01334</name>
    <name evidence="5" type="ORF">UFOPK1711_00200</name>
    <name evidence="7" type="ORF">UFOPK2143_00364</name>
    <name evidence="8" type="ORF">UFOPK2350_00520</name>
</gene>
<evidence type="ECO:0000256" key="2">
    <source>
        <dbReference type="ARBA" id="ARBA00023315"/>
    </source>
</evidence>
<dbReference type="EMBL" id="CAEZTG010000137">
    <property type="protein sequence ID" value="CAB4573810.1"/>
    <property type="molecule type" value="Genomic_DNA"/>
</dbReference>
<dbReference type="InterPro" id="IPR016181">
    <property type="entry name" value="Acyl_CoA_acyltransferase"/>
</dbReference>
<dbReference type="PANTHER" id="PTHR43877">
    <property type="entry name" value="AMINOALKYLPHOSPHONATE N-ACETYLTRANSFERASE-RELATED-RELATED"/>
    <property type="match status" value="1"/>
</dbReference>
<evidence type="ECO:0000313" key="7">
    <source>
        <dbReference type="EMBL" id="CAB4637943.1"/>
    </source>
</evidence>
<dbReference type="EMBL" id="CAEZTR010000007">
    <property type="protein sequence ID" value="CAB4565947.1"/>
    <property type="molecule type" value="Genomic_DNA"/>
</dbReference>
<dbReference type="PROSITE" id="PS51186">
    <property type="entry name" value="GNAT"/>
    <property type="match status" value="1"/>
</dbReference>
<organism evidence="5">
    <name type="scientific">freshwater metagenome</name>
    <dbReference type="NCBI Taxonomy" id="449393"/>
    <lineage>
        <taxon>unclassified sequences</taxon>
        <taxon>metagenomes</taxon>
        <taxon>ecological metagenomes</taxon>
    </lineage>
</organism>
<evidence type="ECO:0000259" key="3">
    <source>
        <dbReference type="PROSITE" id="PS51186"/>
    </source>
</evidence>
<evidence type="ECO:0000313" key="8">
    <source>
        <dbReference type="EMBL" id="CAB4673898.1"/>
    </source>
</evidence>
<evidence type="ECO:0000313" key="6">
    <source>
        <dbReference type="EMBL" id="CAB4573810.1"/>
    </source>
</evidence>
<dbReference type="InterPro" id="IPR050832">
    <property type="entry name" value="Bact_Acetyltransf"/>
</dbReference>
<feature type="domain" description="N-acetyltransferase" evidence="3">
    <location>
        <begin position="98"/>
        <end position="240"/>
    </location>
</feature>
<sequence length="240" mass="26764">MRRTDTITGHSDRMRIGPWRGDPALALLSPTPGAPPSPEALNRAVVSIADAGYRAVLTPALTFPEQPVFLEYGFSVHERLHLLRHELFNLPSATAPNTHIRRGRSRDIEAVLNLDGLAFDGFWRFDLNGFLDARHATPRSRFRVACVNNRVVGYHITGVARRLGYLQRLAVHPNFHGRGIGTALVGDALSWCRRRGCESVLVNTQEINERAHSLYRHLGFTDEPTGLAVLDFTFTESYGS</sequence>
<dbReference type="Gene3D" id="3.40.630.30">
    <property type="match status" value="1"/>
</dbReference>
<dbReference type="EMBL" id="CAEZXE010000031">
    <property type="protein sequence ID" value="CAB4673898.1"/>
    <property type="molecule type" value="Genomic_DNA"/>
</dbReference>
<dbReference type="InterPro" id="IPR000182">
    <property type="entry name" value="GNAT_dom"/>
</dbReference>
<accession>A0A6J6DPG2</accession>
<evidence type="ECO:0000313" key="5">
    <source>
        <dbReference type="EMBL" id="CAB4565947.1"/>
    </source>
</evidence>
<name>A0A6J6DPG2_9ZZZZ</name>
<dbReference type="EMBL" id="CAEZSU010000222">
    <property type="protein sequence ID" value="CAB4563401.1"/>
    <property type="molecule type" value="Genomic_DNA"/>
</dbReference>
<proteinExistence type="predicted"/>
<dbReference type="AlphaFoldDB" id="A0A6J6DPG2"/>
<dbReference type="EMBL" id="CAEZVV010000012">
    <property type="protein sequence ID" value="CAB4637943.1"/>
    <property type="molecule type" value="Genomic_DNA"/>
</dbReference>
<evidence type="ECO:0000313" key="4">
    <source>
        <dbReference type="EMBL" id="CAB4563401.1"/>
    </source>
</evidence>
<dbReference type="CDD" id="cd04301">
    <property type="entry name" value="NAT_SF"/>
    <property type="match status" value="1"/>
</dbReference>
<reference evidence="5" key="1">
    <citation type="submission" date="2020-05" db="EMBL/GenBank/DDBJ databases">
        <authorList>
            <person name="Chiriac C."/>
            <person name="Salcher M."/>
            <person name="Ghai R."/>
            <person name="Kavagutti S V."/>
        </authorList>
    </citation>
    <scope>NUCLEOTIDE SEQUENCE</scope>
</reference>
<evidence type="ECO:0000256" key="1">
    <source>
        <dbReference type="ARBA" id="ARBA00022679"/>
    </source>
</evidence>
<dbReference type="Pfam" id="PF00583">
    <property type="entry name" value="Acetyltransf_1"/>
    <property type="match status" value="1"/>
</dbReference>
<dbReference type="SUPFAM" id="SSF55729">
    <property type="entry name" value="Acyl-CoA N-acyltransferases (Nat)"/>
    <property type="match status" value="1"/>
</dbReference>
<dbReference type="GO" id="GO:0016747">
    <property type="term" value="F:acyltransferase activity, transferring groups other than amino-acyl groups"/>
    <property type="evidence" value="ECO:0007669"/>
    <property type="project" value="InterPro"/>
</dbReference>
<protein>
    <submittedName>
        <fullName evidence="5">Unannotated protein</fullName>
    </submittedName>
</protein>
<keyword evidence="1" id="KW-0808">Transferase</keyword>
<keyword evidence="2" id="KW-0012">Acyltransferase</keyword>